<reference evidence="1" key="2">
    <citation type="journal article" date="2015" name="Data Brief">
        <title>Shoot transcriptome of the giant reed, Arundo donax.</title>
        <authorList>
            <person name="Barrero R.A."/>
            <person name="Guerrero F.D."/>
            <person name="Moolhuijzen P."/>
            <person name="Goolsby J.A."/>
            <person name="Tidwell J."/>
            <person name="Bellgard S.E."/>
            <person name="Bellgard M.I."/>
        </authorList>
    </citation>
    <scope>NUCLEOTIDE SEQUENCE</scope>
    <source>
        <tissue evidence="1">Shoot tissue taken approximately 20 cm above the soil surface</tissue>
    </source>
</reference>
<accession>A0A0A9EB40</accession>
<reference evidence="1" key="1">
    <citation type="submission" date="2014-09" db="EMBL/GenBank/DDBJ databases">
        <authorList>
            <person name="Magalhaes I.L.F."/>
            <person name="Oliveira U."/>
            <person name="Santos F.R."/>
            <person name="Vidigal T.H.D.A."/>
            <person name="Brescovit A.D."/>
            <person name="Santos A.J."/>
        </authorList>
    </citation>
    <scope>NUCLEOTIDE SEQUENCE</scope>
    <source>
        <tissue evidence="1">Shoot tissue taken approximately 20 cm above the soil surface</tissue>
    </source>
</reference>
<proteinExistence type="predicted"/>
<protein>
    <submittedName>
        <fullName evidence="1">SodB</fullName>
    </submittedName>
</protein>
<dbReference type="AlphaFoldDB" id="A0A0A9EB40"/>
<organism evidence="1">
    <name type="scientific">Arundo donax</name>
    <name type="common">Giant reed</name>
    <name type="synonym">Donax arundinaceus</name>
    <dbReference type="NCBI Taxonomy" id="35708"/>
    <lineage>
        <taxon>Eukaryota</taxon>
        <taxon>Viridiplantae</taxon>
        <taxon>Streptophyta</taxon>
        <taxon>Embryophyta</taxon>
        <taxon>Tracheophyta</taxon>
        <taxon>Spermatophyta</taxon>
        <taxon>Magnoliopsida</taxon>
        <taxon>Liliopsida</taxon>
        <taxon>Poales</taxon>
        <taxon>Poaceae</taxon>
        <taxon>PACMAD clade</taxon>
        <taxon>Arundinoideae</taxon>
        <taxon>Arundineae</taxon>
        <taxon>Arundo</taxon>
    </lineage>
</organism>
<evidence type="ECO:0000313" key="1">
    <source>
        <dbReference type="EMBL" id="JAD93202.1"/>
    </source>
</evidence>
<name>A0A0A9EB40_ARUDO</name>
<sequence>MDCHCCKLLLSVPLECIHKAGW</sequence>
<dbReference type="EMBL" id="GBRH01204693">
    <property type="protein sequence ID" value="JAD93202.1"/>
    <property type="molecule type" value="Transcribed_RNA"/>
</dbReference>